<name>A0A1G6GA03_BACOV</name>
<evidence type="ECO:0000256" key="1">
    <source>
        <dbReference type="ARBA" id="ARBA00004571"/>
    </source>
</evidence>
<dbReference type="AlphaFoldDB" id="A0A1G6GA03"/>
<evidence type="ECO:0000256" key="4">
    <source>
        <dbReference type="ARBA" id="ARBA00022692"/>
    </source>
</evidence>
<comment type="subcellular location">
    <subcellularLocation>
        <location evidence="1 7">Cell outer membrane</location>
        <topology evidence="1 7">Multi-pass membrane protein</topology>
    </subcellularLocation>
</comment>
<evidence type="ECO:0000256" key="7">
    <source>
        <dbReference type="PROSITE-ProRule" id="PRU01360"/>
    </source>
</evidence>
<dbReference type="InterPro" id="IPR023997">
    <property type="entry name" value="TonB-dep_OMP_SusC/RagA_CS"/>
</dbReference>
<dbReference type="FunFam" id="2.170.130.10:FF:000023">
    <property type="entry name" value="SusC/RagA family TonB-linked outer membrane protein"/>
    <property type="match status" value="1"/>
</dbReference>
<evidence type="ECO:0000256" key="5">
    <source>
        <dbReference type="ARBA" id="ARBA00023136"/>
    </source>
</evidence>
<keyword evidence="3 7" id="KW-1134">Transmembrane beta strand</keyword>
<evidence type="ECO:0000256" key="2">
    <source>
        <dbReference type="ARBA" id="ARBA00022448"/>
    </source>
</evidence>
<evidence type="ECO:0000313" key="11">
    <source>
        <dbReference type="Proteomes" id="UP000183670"/>
    </source>
</evidence>
<evidence type="ECO:0000256" key="6">
    <source>
        <dbReference type="ARBA" id="ARBA00023237"/>
    </source>
</evidence>
<dbReference type="RefSeq" id="WP_254780860.1">
    <property type="nucleotide sequence ID" value="NZ_FMYE01000047.1"/>
</dbReference>
<dbReference type="Pfam" id="PF13715">
    <property type="entry name" value="CarbopepD_reg_2"/>
    <property type="match status" value="1"/>
</dbReference>
<keyword evidence="6 7" id="KW-0998">Cell outer membrane</keyword>
<dbReference type="SUPFAM" id="SSF56935">
    <property type="entry name" value="Porins"/>
    <property type="match status" value="1"/>
</dbReference>
<keyword evidence="8" id="KW-0732">Signal</keyword>
<gene>
    <name evidence="10" type="ORF">SAMN05192581_10476</name>
</gene>
<dbReference type="NCBIfam" id="TIGR04056">
    <property type="entry name" value="OMP_RagA_SusC"/>
    <property type="match status" value="1"/>
</dbReference>
<evidence type="ECO:0000259" key="9">
    <source>
        <dbReference type="Pfam" id="PF07715"/>
    </source>
</evidence>
<dbReference type="PROSITE" id="PS52016">
    <property type="entry name" value="TONB_DEPENDENT_REC_3"/>
    <property type="match status" value="1"/>
</dbReference>
<keyword evidence="5 7" id="KW-0472">Membrane</keyword>
<dbReference type="Gene3D" id="2.170.130.10">
    <property type="entry name" value="TonB-dependent receptor, plug domain"/>
    <property type="match status" value="1"/>
</dbReference>
<dbReference type="SUPFAM" id="SSF49464">
    <property type="entry name" value="Carboxypeptidase regulatory domain-like"/>
    <property type="match status" value="1"/>
</dbReference>
<dbReference type="GO" id="GO:0009279">
    <property type="term" value="C:cell outer membrane"/>
    <property type="evidence" value="ECO:0007669"/>
    <property type="project" value="UniProtKB-SubCell"/>
</dbReference>
<dbReference type="InterPro" id="IPR037066">
    <property type="entry name" value="Plug_dom_sf"/>
</dbReference>
<feature type="signal peptide" evidence="8">
    <location>
        <begin position="1"/>
        <end position="21"/>
    </location>
</feature>
<dbReference type="Pfam" id="PF07715">
    <property type="entry name" value="Plug"/>
    <property type="match status" value="1"/>
</dbReference>
<dbReference type="InterPro" id="IPR008969">
    <property type="entry name" value="CarboxyPept-like_regulatory"/>
</dbReference>
<dbReference type="EMBL" id="FMYE01000047">
    <property type="protein sequence ID" value="SDB78673.1"/>
    <property type="molecule type" value="Genomic_DNA"/>
</dbReference>
<feature type="chain" id="PRO_5010219661" evidence="8">
    <location>
        <begin position="22"/>
        <end position="1038"/>
    </location>
</feature>
<dbReference type="Gene3D" id="2.60.40.1120">
    <property type="entry name" value="Carboxypeptidase-like, regulatory domain"/>
    <property type="match status" value="1"/>
</dbReference>
<dbReference type="InterPro" id="IPR039426">
    <property type="entry name" value="TonB-dep_rcpt-like"/>
</dbReference>
<reference evidence="10 11" key="1">
    <citation type="submission" date="2016-10" db="EMBL/GenBank/DDBJ databases">
        <authorList>
            <person name="de Groot N.N."/>
        </authorList>
    </citation>
    <scope>NUCLEOTIDE SEQUENCE [LARGE SCALE GENOMIC DNA]</scope>
    <source>
        <strain evidence="10 11">NLAE-zl-C500</strain>
    </source>
</reference>
<sequence length="1038" mass="114377">MKRKLMLLLACLFVGIGLVTAQTQKVTGVVISEEDGQPVVGASVLVKGTTQGTITDVNGNFNLSNVPSSAKTLQISYIGMQTQEVVIKPTLKVVLKSDSQNLDEVVVTAMGIKRSEKSLGYAVSSVKGDEITKARESNVLNSLSGKIAGLQIAQSSGTVGGSSSIQIRGASSIGSVSSPLFIIDGLPIDNGSYNPDRTNGIVDVGNRAGDINSDDIESINVLKGAAATALYGARAKDGAIVITTKKGKKNSPVFVTVNSSTRFENVLKLPDFQNEYAQGSYGVYNVKMLNGWGPKISSVQDQQFTDYKGDKVTLKANPDNVKDFYETGMSYINNVSVAGGGEKADFRLSFTSTNQTGVVPGSDYNKYAFSVNAGMNFTKNFTGRISAQYIRSDSEGRPAQGANDSNLLIPLINGLPRTIDIHDIQKNWVDENGKQITLDPEGKSNNPYWIINKNKFTNNLDRMIGNITLTYKPIEGLTITNNAGTDFYTEGRRKVYAKGTVGALNGKFQTWNLYKRIINNDLMVSYEKTFANDYHFKVMMGHNLYQEEWKNENVQAQNLVVDGLYTYTNAKSTTPVNYYEKKRLVGLYGDISLGYKDMLFVNVTGRNDWSSTLPINNRSYFYPSISGSFIFTELMENKDILNFGKVRLSYANVGSDEDPYNLAFKYTPASTYFLQYLGNVNTFPHMGLVGFTGPRVLPNENLKPQNQSSFEVGADLRFFGGKIRLDMTYYSNITKNQIVSIDVPLSTGYFANNINAGKIANKGVEVTLGLTPVETRDFKWDLDATFASNKQTVEELAEGLDEYTLTSGLSGLQIKAAKGDSFGLYGTGWKRDDQGNYVINSKTGLRETVNNVRLGDVYPDFTMGINNTFTYKGVTLSFLIDIRHGGSLYSETVANLRSSGLAAETIAHREDASFIEPGVILQDDGTYRPNDVPVKSMQDYWQHISNSSNNEGNIYNASFVKLREVQLSYSFPRKWFKSFFVKSLDLGFEARNLWIIKDHVPHIDPEANFFGPSRIGGGVEFNSIPSTRSFGFNVRLTL</sequence>
<keyword evidence="4 7" id="KW-0812">Transmembrane</keyword>
<dbReference type="InterPro" id="IPR012910">
    <property type="entry name" value="Plug_dom"/>
</dbReference>
<evidence type="ECO:0000256" key="3">
    <source>
        <dbReference type="ARBA" id="ARBA00022452"/>
    </source>
</evidence>
<feature type="domain" description="TonB-dependent receptor plug" evidence="9">
    <location>
        <begin position="117"/>
        <end position="238"/>
    </location>
</feature>
<accession>A0A1G6GA03</accession>
<dbReference type="NCBIfam" id="TIGR04057">
    <property type="entry name" value="SusC_RagA_signa"/>
    <property type="match status" value="1"/>
</dbReference>
<evidence type="ECO:0000256" key="8">
    <source>
        <dbReference type="SAM" id="SignalP"/>
    </source>
</evidence>
<dbReference type="Proteomes" id="UP000183670">
    <property type="component" value="Unassembled WGS sequence"/>
</dbReference>
<organism evidence="10 11">
    <name type="scientific">Bacteroides ovatus</name>
    <dbReference type="NCBI Taxonomy" id="28116"/>
    <lineage>
        <taxon>Bacteria</taxon>
        <taxon>Pseudomonadati</taxon>
        <taxon>Bacteroidota</taxon>
        <taxon>Bacteroidia</taxon>
        <taxon>Bacteroidales</taxon>
        <taxon>Bacteroidaceae</taxon>
        <taxon>Bacteroides</taxon>
    </lineage>
</organism>
<dbReference type="FunFam" id="2.60.40.1120:FF:000003">
    <property type="entry name" value="Outer membrane protein Omp121"/>
    <property type="match status" value="1"/>
</dbReference>
<evidence type="ECO:0000313" key="10">
    <source>
        <dbReference type="EMBL" id="SDB78673.1"/>
    </source>
</evidence>
<dbReference type="InterPro" id="IPR036942">
    <property type="entry name" value="Beta-barrel_TonB_sf"/>
</dbReference>
<keyword evidence="2 7" id="KW-0813">Transport</keyword>
<comment type="similarity">
    <text evidence="7">Belongs to the TonB-dependent receptor family.</text>
</comment>
<protein>
    <submittedName>
        <fullName evidence="10">TonB-linked outer membrane protein, SusC/RagA family</fullName>
    </submittedName>
</protein>
<dbReference type="InterPro" id="IPR023996">
    <property type="entry name" value="TonB-dep_OMP_SusC/RagA"/>
</dbReference>
<dbReference type="Gene3D" id="2.40.170.20">
    <property type="entry name" value="TonB-dependent receptor, beta-barrel domain"/>
    <property type="match status" value="1"/>
</dbReference>
<proteinExistence type="inferred from homology"/>